<dbReference type="EMBL" id="CP042425">
    <property type="protein sequence ID" value="QEL20619.1"/>
    <property type="molecule type" value="Genomic_DNA"/>
</dbReference>
<evidence type="ECO:0000313" key="5">
    <source>
        <dbReference type="Proteomes" id="UP000324974"/>
    </source>
</evidence>
<proteinExistence type="predicted"/>
<organism evidence="4 5">
    <name type="scientific">Limnoglobus roseus</name>
    <dbReference type="NCBI Taxonomy" id="2598579"/>
    <lineage>
        <taxon>Bacteria</taxon>
        <taxon>Pseudomonadati</taxon>
        <taxon>Planctomycetota</taxon>
        <taxon>Planctomycetia</taxon>
        <taxon>Gemmatales</taxon>
        <taxon>Gemmataceae</taxon>
        <taxon>Limnoglobus</taxon>
    </lineage>
</organism>
<sequence>MPDALPAAASDPNAVRHDLNNLLTVVRGFALLLAEDLPTGDLGREYVAEILGATDRIAALVDRALDRRPESGNGVT</sequence>
<gene>
    <name evidence="4" type="ORF">PX52LOC_07724</name>
</gene>
<evidence type="ECO:0000256" key="1">
    <source>
        <dbReference type="ARBA" id="ARBA00000085"/>
    </source>
</evidence>
<comment type="catalytic activity">
    <reaction evidence="1">
        <text>ATP + protein L-histidine = ADP + protein N-phospho-L-histidine.</text>
        <dbReference type="EC" id="2.7.13.3"/>
    </reaction>
</comment>
<dbReference type="InterPro" id="IPR036097">
    <property type="entry name" value="HisK_dim/P_sf"/>
</dbReference>
<dbReference type="Pfam" id="PF00512">
    <property type="entry name" value="HisKA"/>
    <property type="match status" value="1"/>
</dbReference>
<dbReference type="Proteomes" id="UP000324974">
    <property type="component" value="Chromosome"/>
</dbReference>
<dbReference type="SUPFAM" id="SSF47384">
    <property type="entry name" value="Homodimeric domain of signal transducing histidine kinase"/>
    <property type="match status" value="1"/>
</dbReference>
<dbReference type="AlphaFoldDB" id="A0A5C1AMH0"/>
<evidence type="ECO:0000259" key="3">
    <source>
        <dbReference type="Pfam" id="PF00512"/>
    </source>
</evidence>
<dbReference type="GO" id="GO:0000155">
    <property type="term" value="F:phosphorelay sensor kinase activity"/>
    <property type="evidence" value="ECO:0007669"/>
    <property type="project" value="InterPro"/>
</dbReference>
<keyword evidence="5" id="KW-1185">Reference proteome</keyword>
<dbReference type="InterPro" id="IPR003661">
    <property type="entry name" value="HisK_dim/P_dom"/>
</dbReference>
<evidence type="ECO:0000256" key="2">
    <source>
        <dbReference type="ARBA" id="ARBA00012438"/>
    </source>
</evidence>
<evidence type="ECO:0000313" key="4">
    <source>
        <dbReference type="EMBL" id="QEL20619.1"/>
    </source>
</evidence>
<dbReference type="KEGG" id="lrs:PX52LOC_07724"/>
<name>A0A5C1AMH0_9BACT</name>
<protein>
    <recommendedName>
        <fullName evidence="2">histidine kinase</fullName>
        <ecNumber evidence="2">2.7.13.3</ecNumber>
    </recommendedName>
</protein>
<dbReference type="RefSeq" id="WP_149114891.1">
    <property type="nucleotide sequence ID" value="NZ_CP042425.1"/>
</dbReference>
<dbReference type="Gene3D" id="1.10.287.130">
    <property type="match status" value="1"/>
</dbReference>
<accession>A0A5C1AMH0</accession>
<dbReference type="CDD" id="cd00082">
    <property type="entry name" value="HisKA"/>
    <property type="match status" value="1"/>
</dbReference>
<dbReference type="EC" id="2.7.13.3" evidence="2"/>
<feature type="domain" description="Signal transduction histidine kinase dimerisation/phosphoacceptor" evidence="3">
    <location>
        <begin position="14"/>
        <end position="66"/>
    </location>
</feature>
<reference evidence="5" key="1">
    <citation type="submission" date="2019-08" db="EMBL/GenBank/DDBJ databases">
        <title>Limnoglobus roseus gen. nov., sp. nov., a novel freshwater planctomycete with a giant genome from the family Gemmataceae.</title>
        <authorList>
            <person name="Kulichevskaya I.S."/>
            <person name="Naumoff D.G."/>
            <person name="Miroshnikov K."/>
            <person name="Ivanova A."/>
            <person name="Philippov D.A."/>
            <person name="Hakobyan A."/>
            <person name="Rijpstra I.C."/>
            <person name="Sinninghe Damste J.S."/>
            <person name="Liesack W."/>
            <person name="Dedysh S.N."/>
        </authorList>
    </citation>
    <scope>NUCLEOTIDE SEQUENCE [LARGE SCALE GENOMIC DNA]</scope>
    <source>
        <strain evidence="5">PX52</strain>
    </source>
</reference>